<dbReference type="GO" id="GO:0005829">
    <property type="term" value="C:cytosol"/>
    <property type="evidence" value="ECO:0007669"/>
    <property type="project" value="TreeGrafter"/>
</dbReference>
<keyword evidence="7 11" id="KW-0862">Zinc</keyword>
<dbReference type="PANTHER" id="PTHR33202:SF2">
    <property type="entry name" value="FERRIC UPTAKE REGULATION PROTEIN"/>
    <property type="match status" value="1"/>
</dbReference>
<comment type="subunit">
    <text evidence="3">Homodimer.</text>
</comment>
<keyword evidence="5" id="KW-0678">Repressor</keyword>
<accession>A0A291RRQ2</accession>
<dbReference type="Gene3D" id="1.10.10.10">
    <property type="entry name" value="Winged helix-like DNA-binding domain superfamily/Winged helix DNA-binding domain"/>
    <property type="match status" value="1"/>
</dbReference>
<dbReference type="InterPro" id="IPR043135">
    <property type="entry name" value="Fur_C"/>
</dbReference>
<evidence type="ECO:0000256" key="2">
    <source>
        <dbReference type="ARBA" id="ARBA00007957"/>
    </source>
</evidence>
<dbReference type="GO" id="GO:0045892">
    <property type="term" value="P:negative regulation of DNA-templated transcription"/>
    <property type="evidence" value="ECO:0007669"/>
    <property type="project" value="TreeGrafter"/>
</dbReference>
<dbReference type="EMBL" id="CP023778">
    <property type="protein sequence ID" value="ATL70017.1"/>
    <property type="molecule type" value="Genomic_DNA"/>
</dbReference>
<feature type="binding site" evidence="11">
    <location>
        <position position="100"/>
    </location>
    <ligand>
        <name>Zn(2+)</name>
        <dbReference type="ChEBI" id="CHEBI:29105"/>
    </ligand>
</feature>
<dbReference type="InterPro" id="IPR036388">
    <property type="entry name" value="WH-like_DNA-bd_sf"/>
</dbReference>
<evidence type="ECO:0000256" key="1">
    <source>
        <dbReference type="ARBA" id="ARBA00004496"/>
    </source>
</evidence>
<reference evidence="13 14" key="1">
    <citation type="submission" date="2017-10" db="EMBL/GenBank/DDBJ databases">
        <title>Comparative genomics between pathogenic Norcardia.</title>
        <authorList>
            <person name="Zeng L."/>
        </authorList>
    </citation>
    <scope>NUCLEOTIDE SEQUENCE [LARGE SCALE GENOMIC DNA]</scope>
    <source>
        <strain evidence="13 14">NC_YFY_NT001</strain>
    </source>
</reference>
<dbReference type="CDD" id="cd07153">
    <property type="entry name" value="Fur_like"/>
    <property type="match status" value="1"/>
</dbReference>
<dbReference type="GeneID" id="88361781"/>
<dbReference type="AlphaFoldDB" id="A0A291RRQ2"/>
<feature type="binding site" evidence="12">
    <location>
        <position position="112"/>
    </location>
    <ligand>
        <name>Fe cation</name>
        <dbReference type="ChEBI" id="CHEBI:24875"/>
    </ligand>
</feature>
<evidence type="ECO:0000256" key="10">
    <source>
        <dbReference type="ARBA" id="ARBA00023163"/>
    </source>
</evidence>
<dbReference type="GO" id="GO:0008270">
    <property type="term" value="F:zinc ion binding"/>
    <property type="evidence" value="ECO:0007669"/>
    <property type="project" value="TreeGrafter"/>
</dbReference>
<dbReference type="Proteomes" id="UP000221961">
    <property type="component" value="Chromosome"/>
</dbReference>
<dbReference type="InterPro" id="IPR036390">
    <property type="entry name" value="WH_DNA-bd_sf"/>
</dbReference>
<feature type="binding site" evidence="11">
    <location>
        <position position="97"/>
    </location>
    <ligand>
        <name>Zn(2+)</name>
        <dbReference type="ChEBI" id="CHEBI:29105"/>
    </ligand>
</feature>
<feature type="binding site" evidence="12">
    <location>
        <position position="129"/>
    </location>
    <ligand>
        <name>Fe cation</name>
        <dbReference type="ChEBI" id="CHEBI:24875"/>
    </ligand>
</feature>
<evidence type="ECO:0000256" key="12">
    <source>
        <dbReference type="PIRSR" id="PIRSR602481-2"/>
    </source>
</evidence>
<evidence type="ECO:0000256" key="4">
    <source>
        <dbReference type="ARBA" id="ARBA00022490"/>
    </source>
</evidence>
<dbReference type="Pfam" id="PF01475">
    <property type="entry name" value="FUR"/>
    <property type="match status" value="1"/>
</dbReference>
<dbReference type="RefSeq" id="WP_098697016.1">
    <property type="nucleotide sequence ID" value="NZ_CP023778.1"/>
</dbReference>
<comment type="cofactor">
    <cofactor evidence="12">
        <name>Mn(2+)</name>
        <dbReference type="ChEBI" id="CHEBI:29035"/>
    </cofactor>
    <cofactor evidence="12">
        <name>Fe(2+)</name>
        <dbReference type="ChEBI" id="CHEBI:29033"/>
    </cofactor>
    <text evidence="12">Binds 1 Mn(2+) or Fe(2+) ion per subunit.</text>
</comment>
<keyword evidence="8" id="KW-0805">Transcription regulation</keyword>
<dbReference type="InterPro" id="IPR002481">
    <property type="entry name" value="FUR"/>
</dbReference>
<evidence type="ECO:0000256" key="8">
    <source>
        <dbReference type="ARBA" id="ARBA00023015"/>
    </source>
</evidence>
<evidence type="ECO:0000256" key="7">
    <source>
        <dbReference type="ARBA" id="ARBA00022833"/>
    </source>
</evidence>
<comment type="subcellular location">
    <subcellularLocation>
        <location evidence="1">Cytoplasm</location>
    </subcellularLocation>
</comment>
<dbReference type="PANTHER" id="PTHR33202">
    <property type="entry name" value="ZINC UPTAKE REGULATION PROTEIN"/>
    <property type="match status" value="1"/>
</dbReference>
<keyword evidence="12" id="KW-0408">Iron</keyword>
<keyword evidence="9" id="KW-0238">DNA-binding</keyword>
<comment type="similarity">
    <text evidence="2">Belongs to the Fur family.</text>
</comment>
<gene>
    <name evidence="13" type="ORF">CRH09_31370</name>
</gene>
<keyword evidence="6 11" id="KW-0479">Metal-binding</keyword>
<dbReference type="GO" id="GO:1900376">
    <property type="term" value="P:regulation of secondary metabolite biosynthetic process"/>
    <property type="evidence" value="ECO:0007669"/>
    <property type="project" value="TreeGrafter"/>
</dbReference>
<dbReference type="GO" id="GO:0000976">
    <property type="term" value="F:transcription cis-regulatory region binding"/>
    <property type="evidence" value="ECO:0007669"/>
    <property type="project" value="TreeGrafter"/>
</dbReference>
<evidence type="ECO:0000256" key="9">
    <source>
        <dbReference type="ARBA" id="ARBA00023125"/>
    </source>
</evidence>
<proteinExistence type="inferred from homology"/>
<name>A0A291RRQ2_9NOCA</name>
<evidence type="ECO:0000256" key="3">
    <source>
        <dbReference type="ARBA" id="ARBA00011738"/>
    </source>
</evidence>
<evidence type="ECO:0000256" key="11">
    <source>
        <dbReference type="PIRSR" id="PIRSR602481-1"/>
    </source>
</evidence>
<feature type="binding site" evidence="11">
    <location>
        <position position="137"/>
    </location>
    <ligand>
        <name>Zn(2+)</name>
        <dbReference type="ChEBI" id="CHEBI:29105"/>
    </ligand>
</feature>
<evidence type="ECO:0000313" key="14">
    <source>
        <dbReference type="Proteomes" id="UP000221961"/>
    </source>
</evidence>
<keyword evidence="4" id="KW-0963">Cytoplasm</keyword>
<dbReference type="Gene3D" id="3.30.1490.190">
    <property type="match status" value="1"/>
</dbReference>
<feature type="binding site" evidence="11">
    <location>
        <position position="140"/>
    </location>
    <ligand>
        <name>Zn(2+)</name>
        <dbReference type="ChEBI" id="CHEBI:29105"/>
    </ligand>
</feature>
<dbReference type="KEGG" id="ntp:CRH09_31370"/>
<comment type="cofactor">
    <cofactor evidence="11">
        <name>Zn(2+)</name>
        <dbReference type="ChEBI" id="CHEBI:29105"/>
    </cofactor>
    <text evidence="11">Binds 1 zinc ion per subunit.</text>
</comment>
<evidence type="ECO:0000256" key="6">
    <source>
        <dbReference type="ARBA" id="ARBA00022723"/>
    </source>
</evidence>
<evidence type="ECO:0000313" key="13">
    <source>
        <dbReference type="EMBL" id="ATL70017.1"/>
    </source>
</evidence>
<sequence>MPEPKQSTPERTRRRRATTVRQRALLDVLGRSDRFRSAQQLHAELRVTETVGIGLTSVYRILHRFAEQQVVQTQRAEDGESLYRLRTSDGHHHYLVCRICGRAEQFTLDPVERYTDHIARQHEYADVTHHLDLYGTCPDCLAGVDGQRGRQE</sequence>
<dbReference type="GO" id="GO:0003700">
    <property type="term" value="F:DNA-binding transcription factor activity"/>
    <property type="evidence" value="ECO:0007669"/>
    <property type="project" value="InterPro"/>
</dbReference>
<organism evidence="13 14">
    <name type="scientific">Nocardia terpenica</name>
    <dbReference type="NCBI Taxonomy" id="455432"/>
    <lineage>
        <taxon>Bacteria</taxon>
        <taxon>Bacillati</taxon>
        <taxon>Actinomycetota</taxon>
        <taxon>Actinomycetes</taxon>
        <taxon>Mycobacteriales</taxon>
        <taxon>Nocardiaceae</taxon>
        <taxon>Nocardia</taxon>
    </lineage>
</organism>
<evidence type="ECO:0000256" key="5">
    <source>
        <dbReference type="ARBA" id="ARBA00022491"/>
    </source>
</evidence>
<dbReference type="SUPFAM" id="SSF46785">
    <property type="entry name" value="Winged helix' DNA-binding domain"/>
    <property type="match status" value="1"/>
</dbReference>
<keyword evidence="10" id="KW-0804">Transcription</keyword>
<protein>
    <submittedName>
        <fullName evidence="13">Fe2+/Zn2+ uptake regulation protein</fullName>
    </submittedName>
</protein>